<keyword evidence="3" id="KW-0812">Transmembrane</keyword>
<evidence type="ECO:0000259" key="4">
    <source>
        <dbReference type="Pfam" id="PF01478"/>
    </source>
</evidence>
<evidence type="ECO:0000256" key="2">
    <source>
        <dbReference type="RuleBase" id="RU003793"/>
    </source>
</evidence>
<feature type="domain" description="Prepilin type IV endopeptidase peptidase" evidence="4">
    <location>
        <begin position="6"/>
        <end position="67"/>
    </location>
</feature>
<evidence type="ECO:0000313" key="5">
    <source>
        <dbReference type="EMBL" id="MFC6642463.1"/>
    </source>
</evidence>
<dbReference type="InterPro" id="IPR014032">
    <property type="entry name" value="Peptidase_A24A_bac"/>
</dbReference>
<dbReference type="Pfam" id="PF01478">
    <property type="entry name" value="Peptidase_A24"/>
    <property type="match status" value="1"/>
</dbReference>
<reference evidence="6" key="1">
    <citation type="journal article" date="2019" name="Int. J. Syst. Evol. Microbiol.">
        <title>The Global Catalogue of Microorganisms (GCM) 10K type strain sequencing project: providing services to taxonomists for standard genome sequencing and annotation.</title>
        <authorList>
            <consortium name="The Broad Institute Genomics Platform"/>
            <consortium name="The Broad Institute Genome Sequencing Center for Infectious Disease"/>
            <person name="Wu L."/>
            <person name="Ma J."/>
        </authorList>
    </citation>
    <scope>NUCLEOTIDE SEQUENCE [LARGE SCALE GENOMIC DNA]</scope>
    <source>
        <strain evidence="6">NBRC 111368</strain>
    </source>
</reference>
<feature type="transmembrane region" description="Helical" evidence="3">
    <location>
        <begin position="78"/>
        <end position="94"/>
    </location>
</feature>
<dbReference type="GO" id="GO:0004190">
    <property type="term" value="F:aspartic-type endopeptidase activity"/>
    <property type="evidence" value="ECO:0007669"/>
    <property type="project" value="UniProtKB-EC"/>
</dbReference>
<sequence length="100" mass="10638">MTGGEIWGAIVGYVTFWALGSLFFRLRGQEGLGLGDAKLLAAAGAWLGISALPMVVLLAALGALGFAVITQRGRTDQLAFGPWLAAAFFVLWVLRIDTVW</sequence>
<feature type="transmembrane region" description="Helical" evidence="3">
    <location>
        <begin position="39"/>
        <end position="66"/>
    </location>
</feature>
<dbReference type="RefSeq" id="WP_386283912.1">
    <property type="nucleotide sequence ID" value="NZ_JBHSWA010000001.1"/>
</dbReference>
<dbReference type="InterPro" id="IPR000045">
    <property type="entry name" value="Prepilin_IV_endopep_pep"/>
</dbReference>
<feature type="transmembrane region" description="Helical" evidence="3">
    <location>
        <begin position="6"/>
        <end position="27"/>
    </location>
</feature>
<evidence type="ECO:0000256" key="1">
    <source>
        <dbReference type="ARBA" id="ARBA00005801"/>
    </source>
</evidence>
<dbReference type="PRINTS" id="PR00864">
    <property type="entry name" value="PREPILNPTASE"/>
</dbReference>
<protein>
    <submittedName>
        <fullName evidence="5">Prepilin peptidase</fullName>
        <ecNumber evidence="5">3.4.23.43</ecNumber>
    </submittedName>
</protein>
<evidence type="ECO:0000256" key="3">
    <source>
        <dbReference type="SAM" id="Phobius"/>
    </source>
</evidence>
<gene>
    <name evidence="5" type="ORF">ACFQAU_12910</name>
</gene>
<dbReference type="EMBL" id="JBHSWA010000001">
    <property type="protein sequence ID" value="MFC6642463.1"/>
    <property type="molecule type" value="Genomic_DNA"/>
</dbReference>
<keyword evidence="6" id="KW-1185">Reference proteome</keyword>
<dbReference type="PANTHER" id="PTHR30487">
    <property type="entry name" value="TYPE 4 PREPILIN-LIKE PROTEINS LEADER PEPTIDE-PROCESSING ENZYME"/>
    <property type="match status" value="1"/>
</dbReference>
<dbReference type="Proteomes" id="UP001596403">
    <property type="component" value="Unassembled WGS sequence"/>
</dbReference>
<comment type="similarity">
    <text evidence="1 2">Belongs to the peptidase A24 family.</text>
</comment>
<dbReference type="EC" id="3.4.23.43" evidence="5"/>
<dbReference type="InterPro" id="IPR050882">
    <property type="entry name" value="Prepilin_peptidase/N-MTase"/>
</dbReference>
<comment type="caution">
    <text evidence="5">The sequence shown here is derived from an EMBL/GenBank/DDBJ whole genome shotgun (WGS) entry which is preliminary data.</text>
</comment>
<dbReference type="Gene3D" id="1.20.120.1220">
    <property type="match status" value="1"/>
</dbReference>
<proteinExistence type="inferred from homology"/>
<keyword evidence="3" id="KW-0472">Membrane</keyword>
<keyword evidence="5" id="KW-0378">Hydrolase</keyword>
<organism evidence="5 6">
    <name type="scientific">Sulfitobacter profundi</name>
    <dbReference type="NCBI Taxonomy" id="2679961"/>
    <lineage>
        <taxon>Bacteria</taxon>
        <taxon>Pseudomonadati</taxon>
        <taxon>Pseudomonadota</taxon>
        <taxon>Alphaproteobacteria</taxon>
        <taxon>Rhodobacterales</taxon>
        <taxon>Roseobacteraceae</taxon>
        <taxon>Sulfitobacter</taxon>
    </lineage>
</organism>
<name>A0ABW1Z0S6_9RHOB</name>
<accession>A0ABW1Z0S6</accession>
<dbReference type="PANTHER" id="PTHR30487:SF0">
    <property type="entry name" value="PREPILIN LEADER PEPTIDASE_N-METHYLTRANSFERASE-RELATED"/>
    <property type="match status" value="1"/>
</dbReference>
<keyword evidence="3" id="KW-1133">Transmembrane helix</keyword>
<evidence type="ECO:0000313" key="6">
    <source>
        <dbReference type="Proteomes" id="UP001596403"/>
    </source>
</evidence>